<proteinExistence type="inferred from homology"/>
<accession>A0A447IF04</accession>
<sequence>MRYFMSIIPPADLKPEDVSQELMDAMGPWMEKNLASGALVSTGGLKPVSEGRRLGGQTGAVVITDGPFAEAKEVIGGYAVFEAPDVEAASRIAQEFLQLHIDSGLIDVVLELREIAGGVNI</sequence>
<dbReference type="PANTHER" id="PTHR35174:SF1">
    <property type="entry name" value="BLL0086 PROTEIN"/>
    <property type="match status" value="1"/>
</dbReference>
<dbReference type="PANTHER" id="PTHR35174">
    <property type="entry name" value="BLL7171 PROTEIN-RELATED"/>
    <property type="match status" value="1"/>
</dbReference>
<dbReference type="SUPFAM" id="SSF54909">
    <property type="entry name" value="Dimeric alpha+beta barrel"/>
    <property type="match status" value="1"/>
</dbReference>
<organism evidence="3 4">
    <name type="scientific">Devosia equisanguinis</name>
    <dbReference type="NCBI Taxonomy" id="2490941"/>
    <lineage>
        <taxon>Bacteria</taxon>
        <taxon>Pseudomonadati</taxon>
        <taxon>Pseudomonadota</taxon>
        <taxon>Alphaproteobacteria</taxon>
        <taxon>Hyphomicrobiales</taxon>
        <taxon>Devosiaceae</taxon>
        <taxon>Devosia</taxon>
    </lineage>
</organism>
<dbReference type="Gene3D" id="3.30.70.1060">
    <property type="entry name" value="Dimeric alpha+beta barrel"/>
    <property type="match status" value="1"/>
</dbReference>
<dbReference type="Pfam" id="PF03795">
    <property type="entry name" value="YCII"/>
    <property type="match status" value="1"/>
</dbReference>
<reference evidence="3 4" key="1">
    <citation type="submission" date="2018-12" db="EMBL/GenBank/DDBJ databases">
        <authorList>
            <person name="Criscuolo A."/>
        </authorList>
    </citation>
    <scope>NUCLEOTIDE SEQUENCE [LARGE SCALE GENOMIC DNA]</scope>
    <source>
        <strain evidence="3">ACIP1116281</strain>
    </source>
</reference>
<dbReference type="EMBL" id="UZWD01000038">
    <property type="protein sequence ID" value="VDS06060.1"/>
    <property type="molecule type" value="Genomic_DNA"/>
</dbReference>
<evidence type="ECO:0000313" key="3">
    <source>
        <dbReference type="EMBL" id="VDS06060.1"/>
    </source>
</evidence>
<evidence type="ECO:0000256" key="1">
    <source>
        <dbReference type="ARBA" id="ARBA00007689"/>
    </source>
</evidence>
<feature type="domain" description="YCII-related" evidence="2">
    <location>
        <begin position="13"/>
        <end position="95"/>
    </location>
</feature>
<gene>
    <name evidence="3" type="ORF">DEVEQU_03208</name>
</gene>
<dbReference type="InterPro" id="IPR005545">
    <property type="entry name" value="YCII"/>
</dbReference>
<evidence type="ECO:0000259" key="2">
    <source>
        <dbReference type="Pfam" id="PF03795"/>
    </source>
</evidence>
<protein>
    <submittedName>
        <fullName evidence="3">YCII-related domain protein</fullName>
    </submittedName>
</protein>
<dbReference type="OrthoDB" id="9807535at2"/>
<keyword evidence="4" id="KW-1185">Reference proteome</keyword>
<dbReference type="AlphaFoldDB" id="A0A447IF04"/>
<dbReference type="RefSeq" id="WP_126151572.1">
    <property type="nucleotide sequence ID" value="NZ_JBHTMH010000001.1"/>
</dbReference>
<dbReference type="Proteomes" id="UP000268844">
    <property type="component" value="Unassembled WGS sequence"/>
</dbReference>
<dbReference type="InterPro" id="IPR011008">
    <property type="entry name" value="Dimeric_a/b-barrel"/>
</dbReference>
<name>A0A447IF04_9HYPH</name>
<evidence type="ECO:0000313" key="4">
    <source>
        <dbReference type="Proteomes" id="UP000268844"/>
    </source>
</evidence>
<comment type="similarity">
    <text evidence="1">Belongs to the YciI family.</text>
</comment>